<name>A0ABP2BR33_9RHOB</name>
<dbReference type="Gene3D" id="1.10.357.10">
    <property type="entry name" value="Tetracycline Repressor, domain 2"/>
    <property type="match status" value="1"/>
</dbReference>
<dbReference type="InterPro" id="IPR036271">
    <property type="entry name" value="Tet_transcr_reg_TetR-rel_C_sf"/>
</dbReference>
<keyword evidence="2" id="KW-0805">Transcription regulation</keyword>
<dbReference type="EMBL" id="FBYC01000001">
    <property type="protein sequence ID" value="CUX79583.1"/>
    <property type="molecule type" value="Genomic_DNA"/>
</dbReference>
<dbReference type="SUPFAM" id="SSF46689">
    <property type="entry name" value="Homeodomain-like"/>
    <property type="match status" value="1"/>
</dbReference>
<dbReference type="Pfam" id="PF13977">
    <property type="entry name" value="TetR_C_6"/>
    <property type="match status" value="1"/>
</dbReference>
<dbReference type="PANTHER" id="PTHR30055:SF234">
    <property type="entry name" value="HTH-TYPE TRANSCRIPTIONAL REGULATOR BETI"/>
    <property type="match status" value="1"/>
</dbReference>
<proteinExistence type="predicted"/>
<dbReference type="InterPro" id="IPR050109">
    <property type="entry name" value="HTH-type_TetR-like_transc_reg"/>
</dbReference>
<reference evidence="7 8" key="1">
    <citation type="submission" date="2016-01" db="EMBL/GenBank/DDBJ databases">
        <authorList>
            <person name="Varghese N."/>
        </authorList>
    </citation>
    <scope>NUCLEOTIDE SEQUENCE [LARGE SCALE GENOMIC DNA]</scope>
    <source>
        <strain evidence="7 8">HL-91</strain>
    </source>
</reference>
<evidence type="ECO:0000313" key="7">
    <source>
        <dbReference type="EMBL" id="CUX79583.1"/>
    </source>
</evidence>
<organism evidence="7 8">
    <name type="scientific">Roseibaca calidilacus</name>
    <dbReference type="NCBI Taxonomy" id="1666912"/>
    <lineage>
        <taxon>Bacteria</taxon>
        <taxon>Pseudomonadati</taxon>
        <taxon>Pseudomonadota</taxon>
        <taxon>Alphaproteobacteria</taxon>
        <taxon>Rhodobacterales</taxon>
        <taxon>Paracoccaceae</taxon>
        <taxon>Roseinatronobacter</taxon>
    </lineage>
</organism>
<evidence type="ECO:0000259" key="6">
    <source>
        <dbReference type="PROSITE" id="PS50977"/>
    </source>
</evidence>
<dbReference type="Pfam" id="PF00440">
    <property type="entry name" value="TetR_N"/>
    <property type="match status" value="1"/>
</dbReference>
<comment type="caution">
    <text evidence="7">The sequence shown here is derived from an EMBL/GenBank/DDBJ whole genome shotgun (WGS) entry which is preliminary data.</text>
</comment>
<keyword evidence="8" id="KW-1185">Reference proteome</keyword>
<dbReference type="InterPro" id="IPR009057">
    <property type="entry name" value="Homeodomain-like_sf"/>
</dbReference>
<evidence type="ECO:0000256" key="5">
    <source>
        <dbReference type="PROSITE-ProRule" id="PRU00335"/>
    </source>
</evidence>
<dbReference type="InterPro" id="IPR001647">
    <property type="entry name" value="HTH_TetR"/>
</dbReference>
<feature type="domain" description="HTH tetR-type" evidence="6">
    <location>
        <begin position="13"/>
        <end position="73"/>
    </location>
</feature>
<dbReference type="Proteomes" id="UP000182045">
    <property type="component" value="Unassembled WGS sequence"/>
</dbReference>
<evidence type="ECO:0000313" key="8">
    <source>
        <dbReference type="Proteomes" id="UP000182045"/>
    </source>
</evidence>
<evidence type="ECO:0000256" key="2">
    <source>
        <dbReference type="ARBA" id="ARBA00023015"/>
    </source>
</evidence>
<dbReference type="PROSITE" id="PS50977">
    <property type="entry name" value="HTH_TETR_2"/>
    <property type="match status" value="1"/>
</dbReference>
<dbReference type="PANTHER" id="PTHR30055">
    <property type="entry name" value="HTH-TYPE TRANSCRIPTIONAL REGULATOR RUTR"/>
    <property type="match status" value="1"/>
</dbReference>
<sequence>MCSTGDIRTHMTTDRRTAILSAAADLIRENGVAAVRTRDVTTRAGVGIGLLNHYFKWGELRALAAAQALWAEIDRVVPDAPTPDRQLDVFLTRAFGEDADPLWRLWIEVTDLAMSDPDMARAAEGCAEGILDELAAILEQGAANGQWHCPAPRAAALRILAFHDGLVGFVLTGLPKLERAEAAENLKRFVALELGTPQHRPLGTQGA</sequence>
<evidence type="ECO:0000256" key="1">
    <source>
        <dbReference type="ARBA" id="ARBA00022491"/>
    </source>
</evidence>
<keyword evidence="3 5" id="KW-0238">DNA-binding</keyword>
<protein>
    <submittedName>
        <fullName evidence="7">Transcriptional regulator, TetR family</fullName>
    </submittedName>
</protein>
<dbReference type="InterPro" id="IPR039538">
    <property type="entry name" value="BetI_C"/>
</dbReference>
<keyword evidence="1" id="KW-0678">Repressor</keyword>
<dbReference type="SUPFAM" id="SSF48498">
    <property type="entry name" value="Tetracyclin repressor-like, C-terminal domain"/>
    <property type="match status" value="1"/>
</dbReference>
<evidence type="ECO:0000256" key="3">
    <source>
        <dbReference type="ARBA" id="ARBA00023125"/>
    </source>
</evidence>
<gene>
    <name evidence="7" type="ORF">Ga0058931_0266</name>
</gene>
<keyword evidence="4" id="KW-0804">Transcription</keyword>
<feature type="DNA-binding region" description="H-T-H motif" evidence="5">
    <location>
        <begin position="36"/>
        <end position="55"/>
    </location>
</feature>
<evidence type="ECO:0000256" key="4">
    <source>
        <dbReference type="ARBA" id="ARBA00023163"/>
    </source>
</evidence>
<accession>A0ABP2BR33</accession>